<feature type="binding site" evidence="6">
    <location>
        <position position="158"/>
    </location>
    <ligand>
        <name>FMN</name>
        <dbReference type="ChEBI" id="CHEBI:58210"/>
    </ligand>
</feature>
<comment type="caution">
    <text evidence="8">The sequence shown here is derived from an EMBL/GenBank/DDBJ whole genome shotgun (WGS) entry which is preliminary data.</text>
</comment>
<name>A0A225NQC6_9RHOB</name>
<evidence type="ECO:0000256" key="1">
    <source>
        <dbReference type="ARBA" id="ARBA00022630"/>
    </source>
</evidence>
<dbReference type="EMBL" id="AQQR01000003">
    <property type="protein sequence ID" value="OWU74961.1"/>
    <property type="molecule type" value="Genomic_DNA"/>
</dbReference>
<dbReference type="InterPro" id="IPR011251">
    <property type="entry name" value="Luciferase-like_dom"/>
</dbReference>
<dbReference type="RefSeq" id="WP_198963248.1">
    <property type="nucleotide sequence ID" value="NZ_AQQR01000003.1"/>
</dbReference>
<feature type="binding site" evidence="6">
    <location>
        <position position="104"/>
    </location>
    <ligand>
        <name>FMN</name>
        <dbReference type="ChEBI" id="CHEBI:58210"/>
    </ligand>
</feature>
<dbReference type="InterPro" id="IPR016215">
    <property type="entry name" value="NTA_MOA"/>
</dbReference>
<proteinExistence type="inferred from homology"/>
<sequence length="431" mass="47946">MTTDPFHLGWFQNNTYGVHGWNVPWGGNTARDWANPQLQIDLAQAVDRACFDFLLMEDSAFVPDNYGASMDFYLKRAMRAPKNDPLPLVPLLHQATKNVGIVPTISTSFYPPFLLARLIATLDLMSDGRVGCNFVTSTAARAAQNFGLKEHIEHDARYRMADEFVDVVKQLWDSWDEDAIVADAENAMFVDPCKVRPIEFEGEFFSSRGPLNTARPPQGHPVLVQAGGSPQGRAFASKHMDVILAAVGTVEEMKSFRDDVRARVASHGRDPDSCKVLFQFTPIVAETDAQAQEICEARRKAADPKVMLAGLGSLFDIDFSTIDVEEPLAEMTTNGQQGTFKRFMSMGSNLREIAENFRFGLDDVHGSPETVASKMEEMMQEVGGDGFLVTGNLTRRYLAEITDGLVPVLQKRGLTRKGYSHAQFRHNLLEF</sequence>
<evidence type="ECO:0000256" key="3">
    <source>
        <dbReference type="ARBA" id="ARBA00023002"/>
    </source>
</evidence>
<keyword evidence="3" id="KW-0560">Oxidoreductase</keyword>
<keyword evidence="9" id="KW-1185">Reference proteome</keyword>
<evidence type="ECO:0000256" key="5">
    <source>
        <dbReference type="ARBA" id="ARBA00033748"/>
    </source>
</evidence>
<dbReference type="Gene3D" id="3.20.20.30">
    <property type="entry name" value="Luciferase-like domain"/>
    <property type="match status" value="1"/>
</dbReference>
<dbReference type="PANTHER" id="PTHR30011">
    <property type="entry name" value="ALKANESULFONATE MONOOXYGENASE-RELATED"/>
    <property type="match status" value="1"/>
</dbReference>
<dbReference type="PIRSF" id="PIRSF000337">
    <property type="entry name" value="NTA_MOA"/>
    <property type="match status" value="1"/>
</dbReference>
<dbReference type="Pfam" id="PF00296">
    <property type="entry name" value="Bac_luciferase"/>
    <property type="match status" value="1"/>
</dbReference>
<dbReference type="PANTHER" id="PTHR30011:SF16">
    <property type="entry name" value="C2H2 FINGER DOMAIN TRANSCRIPTION FACTOR (EUROFUNG)-RELATED"/>
    <property type="match status" value="1"/>
</dbReference>
<comment type="similarity">
    <text evidence="5">Belongs to the NtaA/SnaA/DszA monooxygenase family.</text>
</comment>
<protein>
    <recommendedName>
        <fullName evidence="7">Luciferase-like domain-containing protein</fullName>
    </recommendedName>
</protein>
<dbReference type="NCBIfam" id="TIGR03860">
    <property type="entry name" value="FMN_nitrolo"/>
    <property type="match status" value="1"/>
</dbReference>
<gene>
    <name evidence="8" type="ORF">ATO3_10450</name>
</gene>
<feature type="domain" description="Luciferase-like" evidence="7">
    <location>
        <begin position="35"/>
        <end position="385"/>
    </location>
</feature>
<dbReference type="GO" id="GO:0016705">
    <property type="term" value="F:oxidoreductase activity, acting on paired donors, with incorporation or reduction of molecular oxygen"/>
    <property type="evidence" value="ECO:0007669"/>
    <property type="project" value="InterPro"/>
</dbReference>
<feature type="binding site" evidence="6">
    <location>
        <position position="229"/>
    </location>
    <ligand>
        <name>FMN</name>
        <dbReference type="ChEBI" id="CHEBI:58210"/>
    </ligand>
</feature>
<dbReference type="GO" id="GO:0004497">
    <property type="term" value="F:monooxygenase activity"/>
    <property type="evidence" value="ECO:0007669"/>
    <property type="project" value="UniProtKB-KW"/>
</dbReference>
<keyword evidence="1 6" id="KW-0285">Flavoprotein</keyword>
<evidence type="ECO:0000256" key="6">
    <source>
        <dbReference type="PIRSR" id="PIRSR000337-1"/>
    </source>
</evidence>
<dbReference type="AlphaFoldDB" id="A0A225NQC6"/>
<evidence type="ECO:0000256" key="4">
    <source>
        <dbReference type="ARBA" id="ARBA00023033"/>
    </source>
</evidence>
<accession>A0A225NQC6</accession>
<evidence type="ECO:0000259" key="7">
    <source>
        <dbReference type="Pfam" id="PF00296"/>
    </source>
</evidence>
<evidence type="ECO:0000256" key="2">
    <source>
        <dbReference type="ARBA" id="ARBA00022643"/>
    </source>
</evidence>
<dbReference type="InterPro" id="IPR036661">
    <property type="entry name" value="Luciferase-like_sf"/>
</dbReference>
<dbReference type="SUPFAM" id="SSF51679">
    <property type="entry name" value="Bacterial luciferase-like"/>
    <property type="match status" value="1"/>
</dbReference>
<feature type="binding site" evidence="6">
    <location>
        <position position="58"/>
    </location>
    <ligand>
        <name>FMN</name>
        <dbReference type="ChEBI" id="CHEBI:58210"/>
    </ligand>
</feature>
<keyword evidence="4" id="KW-0503">Monooxygenase</keyword>
<evidence type="ECO:0000313" key="8">
    <source>
        <dbReference type="EMBL" id="OWU74961.1"/>
    </source>
</evidence>
<evidence type="ECO:0000313" key="9">
    <source>
        <dbReference type="Proteomes" id="UP000215377"/>
    </source>
</evidence>
<dbReference type="InterPro" id="IPR051260">
    <property type="entry name" value="Diverse_substr_monoxygenases"/>
</dbReference>
<dbReference type="Proteomes" id="UP000215377">
    <property type="component" value="Unassembled WGS sequence"/>
</dbReference>
<keyword evidence="2 6" id="KW-0288">FMN</keyword>
<reference evidence="8 9" key="1">
    <citation type="submission" date="2013-04" db="EMBL/GenBank/DDBJ databases">
        <title>Oceanicola sp. 22II1-22F33 Genome Sequencing.</title>
        <authorList>
            <person name="Lai Q."/>
            <person name="Li G."/>
            <person name="Shao Z."/>
        </authorList>
    </citation>
    <scope>NUCLEOTIDE SEQUENCE [LARGE SCALE GENOMIC DNA]</scope>
    <source>
        <strain evidence="8 9">22II1-22F33</strain>
    </source>
</reference>
<feature type="binding site" evidence="6">
    <location>
        <position position="154"/>
    </location>
    <ligand>
        <name>FMN</name>
        <dbReference type="ChEBI" id="CHEBI:58210"/>
    </ligand>
</feature>
<organism evidence="8 9">
    <name type="scientific">Marinibacterium profundimaris</name>
    <dbReference type="NCBI Taxonomy" id="1679460"/>
    <lineage>
        <taxon>Bacteria</taxon>
        <taxon>Pseudomonadati</taxon>
        <taxon>Pseudomonadota</taxon>
        <taxon>Alphaproteobacteria</taxon>
        <taxon>Rhodobacterales</taxon>
        <taxon>Paracoccaceae</taxon>
        <taxon>Marinibacterium</taxon>
    </lineage>
</organism>